<name>A0A2S8BMQ0_9MYCO</name>
<dbReference type="InterPro" id="IPR036412">
    <property type="entry name" value="HAD-like_sf"/>
</dbReference>
<dbReference type="CDD" id="cd02603">
    <property type="entry name" value="HAD_sEH-N_like"/>
    <property type="match status" value="1"/>
</dbReference>
<dbReference type="Gene3D" id="1.10.150.240">
    <property type="entry name" value="Putative phosphatase, domain 2"/>
    <property type="match status" value="1"/>
</dbReference>
<proteinExistence type="predicted"/>
<dbReference type="AlphaFoldDB" id="A0A2S8BMQ0"/>
<dbReference type="NCBIfam" id="TIGR01509">
    <property type="entry name" value="HAD-SF-IA-v3"/>
    <property type="match status" value="1"/>
</dbReference>
<accession>A0A2S8BMQ0</accession>
<dbReference type="InterPro" id="IPR023214">
    <property type="entry name" value="HAD_sf"/>
</dbReference>
<dbReference type="EC" id="3.1.3.10" evidence="1"/>
<gene>
    <name evidence="1" type="primary">yihX</name>
    <name evidence="1" type="ORF">C1Y40_01783</name>
</gene>
<dbReference type="Pfam" id="PF00702">
    <property type="entry name" value="Hydrolase"/>
    <property type="match status" value="1"/>
</dbReference>
<dbReference type="InterPro" id="IPR052898">
    <property type="entry name" value="ACAD10-like"/>
</dbReference>
<dbReference type="Proteomes" id="UP000238296">
    <property type="component" value="Unassembled WGS sequence"/>
</dbReference>
<dbReference type="PANTHER" id="PTHR47829:SF1">
    <property type="entry name" value="HAD FAMILY PHOSPHATASE"/>
    <property type="match status" value="1"/>
</dbReference>
<evidence type="ECO:0000313" key="2">
    <source>
        <dbReference type="Proteomes" id="UP000238296"/>
    </source>
</evidence>
<dbReference type="PANTHER" id="PTHR47829">
    <property type="entry name" value="HYDROLASE, PUTATIVE (AFU_ORTHOLOGUE AFUA_1G12880)-RELATED"/>
    <property type="match status" value="1"/>
</dbReference>
<dbReference type="InterPro" id="IPR006439">
    <property type="entry name" value="HAD-SF_hydro_IA"/>
</dbReference>
<reference evidence="1 2" key="1">
    <citation type="journal article" date="2017" name="Int. J. Syst. Evol. Microbiol.">
        <title>Mycobacterium talmoniae sp. nov., a slowly growing mycobacterium isolated from human respiratory samples.</title>
        <authorList>
            <person name="Davidson R.M."/>
            <person name="DeGroote M.A."/>
            <person name="Marola J.L."/>
            <person name="Buss S."/>
            <person name="Jones V."/>
            <person name="McNeil M.R."/>
            <person name="Freifeld A.G."/>
            <person name="Elaine Epperson L."/>
            <person name="Hasan N.A."/>
            <person name="Jackson M."/>
            <person name="Iwen P.C."/>
            <person name="Salfinger M."/>
            <person name="Strong M."/>
        </authorList>
    </citation>
    <scope>NUCLEOTIDE SEQUENCE [LARGE SCALE GENOMIC DNA]</scope>
    <source>
        <strain evidence="1 2">ATCC BAA-2683</strain>
    </source>
</reference>
<keyword evidence="1" id="KW-0378">Hydrolase</keyword>
<dbReference type="GO" id="GO:0008877">
    <property type="term" value="F:glucose-1-phosphatase activity"/>
    <property type="evidence" value="ECO:0007669"/>
    <property type="project" value="UniProtKB-EC"/>
</dbReference>
<sequence length="203" mass="22052">MIRAVLVDYVGTMTENVGEQILKFADASGADPAPLTEMVAGGGVGSDHPWCRFERGELTMDEVVAWGRAEGAARGWTLDFVPLIYAAIAAPVRAGMVGRVRGLRERGYRTALVTNNVRELAAVWPTMLPVDELFDVVVDSSAVGARKPEPEIFEIALKRLEVAPGEAILFDDLEVNLAAARTYGMEAVLVEATLPWLMPNWIV</sequence>
<dbReference type="InterPro" id="IPR023198">
    <property type="entry name" value="PGP-like_dom2"/>
</dbReference>
<organism evidence="1 2">
    <name type="scientific">Mycobacterium talmoniae</name>
    <dbReference type="NCBI Taxonomy" id="1858794"/>
    <lineage>
        <taxon>Bacteria</taxon>
        <taxon>Bacillati</taxon>
        <taxon>Actinomycetota</taxon>
        <taxon>Actinomycetes</taxon>
        <taxon>Mycobacteriales</taxon>
        <taxon>Mycobacteriaceae</taxon>
        <taxon>Mycobacterium</taxon>
    </lineage>
</organism>
<comment type="caution">
    <text evidence="1">The sequence shown here is derived from an EMBL/GenBank/DDBJ whole genome shotgun (WGS) entry which is preliminary data.</text>
</comment>
<evidence type="ECO:0000313" key="1">
    <source>
        <dbReference type="EMBL" id="PQM47960.1"/>
    </source>
</evidence>
<protein>
    <submittedName>
        <fullName evidence="1">Alpha-D-glucose 1-phosphate phosphatase YihX</fullName>
        <ecNumber evidence="1">3.1.3.10</ecNumber>
    </submittedName>
</protein>
<dbReference type="SUPFAM" id="SSF56784">
    <property type="entry name" value="HAD-like"/>
    <property type="match status" value="1"/>
</dbReference>
<dbReference type="Gene3D" id="3.40.50.1000">
    <property type="entry name" value="HAD superfamily/HAD-like"/>
    <property type="match status" value="1"/>
</dbReference>
<dbReference type="EMBL" id="PPEA01000254">
    <property type="protein sequence ID" value="PQM47960.1"/>
    <property type="molecule type" value="Genomic_DNA"/>
</dbReference>